<gene>
    <name evidence="2" type="ORF">LMG32879_000364</name>
</gene>
<dbReference type="EMBL" id="CATKSH010000002">
    <property type="protein sequence ID" value="CAI9119547.1"/>
    <property type="molecule type" value="Genomic_DNA"/>
</dbReference>
<keyword evidence="2" id="KW-0238">DNA-binding</keyword>
<dbReference type="GO" id="GO:0003677">
    <property type="term" value="F:DNA binding"/>
    <property type="evidence" value="ECO:0007669"/>
    <property type="project" value="UniProtKB-KW"/>
</dbReference>
<dbReference type="AlphaFoldDB" id="A0AA35UEG4"/>
<dbReference type="InterPro" id="IPR010985">
    <property type="entry name" value="Ribbon_hlx_hlx"/>
</dbReference>
<keyword evidence="3" id="KW-1185">Reference proteome</keyword>
<evidence type="ECO:0000259" key="1">
    <source>
        <dbReference type="Pfam" id="PF03869"/>
    </source>
</evidence>
<dbReference type="SUPFAM" id="SSF47598">
    <property type="entry name" value="Ribbon-helix-helix"/>
    <property type="match status" value="1"/>
</dbReference>
<dbReference type="InterPro" id="IPR005569">
    <property type="entry name" value="Arc_DNA-bd_dom"/>
</dbReference>
<evidence type="ECO:0000313" key="3">
    <source>
        <dbReference type="Proteomes" id="UP001176960"/>
    </source>
</evidence>
<dbReference type="Proteomes" id="UP001176960">
    <property type="component" value="Unassembled WGS sequence"/>
</dbReference>
<reference evidence="2" key="1">
    <citation type="submission" date="2023-03" db="EMBL/GenBank/DDBJ databases">
        <authorList>
            <person name="Cleenwerck I."/>
        </authorList>
    </citation>
    <scope>NUCLEOTIDE SEQUENCE</scope>
    <source>
        <strain evidence="2">LMG 32879</strain>
    </source>
</reference>
<dbReference type="RefSeq" id="WP_289843430.1">
    <property type="nucleotide sequence ID" value="NZ_CATKSH010000002.1"/>
</dbReference>
<dbReference type="GO" id="GO:0006355">
    <property type="term" value="P:regulation of DNA-templated transcription"/>
    <property type="evidence" value="ECO:0007669"/>
    <property type="project" value="InterPro"/>
</dbReference>
<feature type="domain" description="Arc-like DNA binding" evidence="1">
    <location>
        <begin position="2"/>
        <end position="44"/>
    </location>
</feature>
<dbReference type="InterPro" id="IPR013321">
    <property type="entry name" value="Arc_rbn_hlx_hlx"/>
</dbReference>
<dbReference type="Gene3D" id="1.10.1220.10">
    <property type="entry name" value="Met repressor-like"/>
    <property type="match status" value="1"/>
</dbReference>
<comment type="caution">
    <text evidence="2">The sequence shown here is derived from an EMBL/GenBank/DDBJ whole genome shotgun (WGS) entry which is preliminary data.</text>
</comment>
<protein>
    <submittedName>
        <fullName evidence="2">Arc family DNA-binding protein</fullName>
    </submittedName>
</protein>
<organism evidence="2 3">
    <name type="scientific">Brytella acorum</name>
    <dbReference type="NCBI Taxonomy" id="2959299"/>
    <lineage>
        <taxon>Bacteria</taxon>
        <taxon>Pseudomonadati</taxon>
        <taxon>Pseudomonadota</taxon>
        <taxon>Alphaproteobacteria</taxon>
        <taxon>Acetobacterales</taxon>
        <taxon>Acetobacteraceae</taxon>
        <taxon>Brytella</taxon>
    </lineage>
</organism>
<name>A0AA35UEG4_9PROT</name>
<evidence type="ECO:0000313" key="2">
    <source>
        <dbReference type="EMBL" id="CAI9119547.1"/>
    </source>
</evidence>
<proteinExistence type="predicted"/>
<sequence length="125" mass="14409">MAREDLHFRLRIPEDLKAKVAQAAESQGRSMTAEIIQRLSWTFDNEMYESHGPDVPIREYEEPNSIDAIGTIKTNLENEREFFEALDNSISIDGDPVGHKYLMEITKARIRFLERKLQELTGNGN</sequence>
<dbReference type="Pfam" id="PF03869">
    <property type="entry name" value="Arc"/>
    <property type="match status" value="1"/>
</dbReference>
<accession>A0AA35UEG4</accession>